<organism evidence="7 8">
    <name type="scientific">Glutinoglossum americanum</name>
    <dbReference type="NCBI Taxonomy" id="1670608"/>
    <lineage>
        <taxon>Eukaryota</taxon>
        <taxon>Fungi</taxon>
        <taxon>Dikarya</taxon>
        <taxon>Ascomycota</taxon>
        <taxon>Pezizomycotina</taxon>
        <taxon>Geoglossomycetes</taxon>
        <taxon>Geoglossales</taxon>
        <taxon>Geoglossaceae</taxon>
        <taxon>Glutinoglossum</taxon>
    </lineage>
</organism>
<feature type="compositionally biased region" description="Basic and acidic residues" evidence="5">
    <location>
        <begin position="223"/>
        <end position="246"/>
    </location>
</feature>
<feature type="region of interest" description="Disordered" evidence="5">
    <location>
        <begin position="595"/>
        <end position="641"/>
    </location>
</feature>
<evidence type="ECO:0000256" key="3">
    <source>
        <dbReference type="ARBA" id="ARBA00023163"/>
    </source>
</evidence>
<feature type="compositionally biased region" description="Basic and acidic residues" evidence="5">
    <location>
        <begin position="170"/>
        <end position="182"/>
    </location>
</feature>
<dbReference type="SMART" id="SM00719">
    <property type="entry name" value="Plus3"/>
    <property type="match status" value="1"/>
</dbReference>
<dbReference type="SUPFAM" id="SSF159042">
    <property type="entry name" value="Plus3-like"/>
    <property type="match status" value="1"/>
</dbReference>
<evidence type="ECO:0000256" key="4">
    <source>
        <dbReference type="ARBA" id="ARBA00023242"/>
    </source>
</evidence>
<dbReference type="GO" id="GO:1990269">
    <property type="term" value="F:RNA polymerase II C-terminal domain phosphoserine binding"/>
    <property type="evidence" value="ECO:0007669"/>
    <property type="project" value="TreeGrafter"/>
</dbReference>
<dbReference type="Pfam" id="PF03126">
    <property type="entry name" value="Plus-3"/>
    <property type="match status" value="1"/>
</dbReference>
<comment type="subcellular location">
    <subcellularLocation>
        <location evidence="1">Nucleus</location>
    </subcellularLocation>
</comment>
<dbReference type="Proteomes" id="UP000698800">
    <property type="component" value="Unassembled WGS sequence"/>
</dbReference>
<dbReference type="PROSITE" id="PS51360">
    <property type="entry name" value="PLUS3"/>
    <property type="match status" value="1"/>
</dbReference>
<feature type="domain" description="Plus3" evidence="6">
    <location>
        <begin position="295"/>
        <end position="437"/>
    </location>
</feature>
<dbReference type="EMBL" id="JAGHQL010000056">
    <property type="protein sequence ID" value="KAH0542319.1"/>
    <property type="molecule type" value="Genomic_DNA"/>
</dbReference>
<reference evidence="7" key="1">
    <citation type="submission" date="2021-03" db="EMBL/GenBank/DDBJ databases">
        <title>Comparative genomics and phylogenomic investigation of the class Geoglossomycetes provide insights into ecological specialization and systematics.</title>
        <authorList>
            <person name="Melie T."/>
            <person name="Pirro S."/>
            <person name="Miller A.N."/>
            <person name="Quandt A."/>
        </authorList>
    </citation>
    <scope>NUCLEOTIDE SEQUENCE</scope>
    <source>
        <strain evidence="7">GBOQ0MN5Z8</strain>
    </source>
</reference>
<dbReference type="AlphaFoldDB" id="A0A9P8IA15"/>
<sequence length="659" mass="73227">MADIDADILALAGDESTGEETANENATVTKPESPPATKPASPASKRKRSTSPMPSIERVNNVHESDGVIQTDAKKRKKDDSPEDGEASSSSAPPSPHSSLHSAPMSESDSDSSPEDIDEDAPLFPIENKYKSEVDKMEILTLPEIKREQILAERASQLEQEQQNRYLRQLLKDRAREEGKALERKKRKAPTTDPEDENRRKSSRQKTTLGGRKEGETSGALQEYKRQREQRGVHNEQRKRDEDPKGKPKKKGKRPDDDGYSDRDAEGDSEVEWAGDKETAPTIEVSRSDARGDPQPNLHDFERCKVGSGNFAEVCFYPGFEDAIVNCFARVCIGEDKQTRQNVYRLAHIKADTHEGFSKGRPYAMVGANNSNFVTDQYAVCAHGKAQKEWPFIACSNGRITDAELERYRKVLEFESGTMPTKAFLIRKTKDIDGLIHRSWTEAEIAEKLKRSGAIQQRLLPIERNMIKSRREEAVQRGEEAEVAKCDAELAALEGPKLAFGTSLTHSPVKPKEKGQQDRLAEINRRNRKANAESVRKAQIRERREDMKAQAAVARGEALPDSFKRVKTRAKVHYDANADALAPFKKDDLFGDGMSDNSRAATPAHATGTPTAGTPQRSGTPVAPLPNRRTTTSGLPTISRPLTDDDYLAAMDFGIDIEL</sequence>
<feature type="compositionally biased region" description="Acidic residues" evidence="5">
    <location>
        <begin position="108"/>
        <end position="121"/>
    </location>
</feature>
<proteinExistence type="predicted"/>
<dbReference type="Gene3D" id="3.90.70.200">
    <property type="entry name" value="Plus-3 domain"/>
    <property type="match status" value="1"/>
</dbReference>
<feature type="region of interest" description="Disordered" evidence="5">
    <location>
        <begin position="1"/>
        <end position="134"/>
    </location>
</feature>
<keyword evidence="4" id="KW-0539">Nucleus</keyword>
<keyword evidence="2" id="KW-0805">Transcription regulation</keyword>
<keyword evidence="3" id="KW-0804">Transcription</keyword>
<comment type="caution">
    <text evidence="7">The sequence shown here is derived from an EMBL/GenBank/DDBJ whole genome shotgun (WGS) entry which is preliminary data.</text>
</comment>
<feature type="region of interest" description="Disordered" evidence="5">
    <location>
        <begin position="169"/>
        <end position="298"/>
    </location>
</feature>
<keyword evidence="8" id="KW-1185">Reference proteome</keyword>
<accession>A0A9P8IA15</accession>
<evidence type="ECO:0000313" key="7">
    <source>
        <dbReference type="EMBL" id="KAH0542319.1"/>
    </source>
</evidence>
<gene>
    <name evidence="7" type="ORF">FGG08_003256</name>
</gene>
<dbReference type="PANTHER" id="PTHR13115:SF8">
    <property type="entry name" value="RNA POLYMERASE-ASSOCIATED PROTEIN RTF1 HOMOLOG"/>
    <property type="match status" value="1"/>
</dbReference>
<protein>
    <recommendedName>
        <fullName evidence="6">Plus3 domain-containing protein</fullName>
    </recommendedName>
</protein>
<dbReference type="FunFam" id="3.90.70.200:FF:000005">
    <property type="entry name" value="Related to Pol II transcription elongation factor"/>
    <property type="match status" value="1"/>
</dbReference>
<dbReference type="InterPro" id="IPR036128">
    <property type="entry name" value="Plus3-like_sf"/>
</dbReference>
<evidence type="ECO:0000256" key="5">
    <source>
        <dbReference type="SAM" id="MobiDB-lite"/>
    </source>
</evidence>
<feature type="compositionally biased region" description="Low complexity" evidence="5">
    <location>
        <begin position="87"/>
        <end position="107"/>
    </location>
</feature>
<feature type="compositionally biased region" description="Basic and acidic residues" evidence="5">
    <location>
        <begin position="510"/>
        <end position="537"/>
    </location>
</feature>
<dbReference type="OrthoDB" id="166375at2759"/>
<dbReference type="PANTHER" id="PTHR13115">
    <property type="entry name" value="RNA POLYMERASE-ASSOCIATED PROTEIN RTF1 HOMOLOG"/>
    <property type="match status" value="1"/>
</dbReference>
<dbReference type="GO" id="GO:0016593">
    <property type="term" value="C:Cdc73/Paf1 complex"/>
    <property type="evidence" value="ECO:0007669"/>
    <property type="project" value="TreeGrafter"/>
</dbReference>
<feature type="compositionally biased region" description="Low complexity" evidence="5">
    <location>
        <begin position="600"/>
        <end position="615"/>
    </location>
</feature>
<feature type="compositionally biased region" description="Basic and acidic residues" evidence="5">
    <location>
        <begin position="254"/>
        <end position="266"/>
    </location>
</feature>
<name>A0A9P8IA15_9PEZI</name>
<dbReference type="GO" id="GO:0003677">
    <property type="term" value="F:DNA binding"/>
    <property type="evidence" value="ECO:0007669"/>
    <property type="project" value="InterPro"/>
</dbReference>
<evidence type="ECO:0000256" key="2">
    <source>
        <dbReference type="ARBA" id="ARBA00023015"/>
    </source>
</evidence>
<dbReference type="InterPro" id="IPR004343">
    <property type="entry name" value="Plus-3_dom"/>
</dbReference>
<evidence type="ECO:0000313" key="8">
    <source>
        <dbReference type="Proteomes" id="UP000698800"/>
    </source>
</evidence>
<evidence type="ECO:0000256" key="1">
    <source>
        <dbReference type="ARBA" id="ARBA00004123"/>
    </source>
</evidence>
<evidence type="ECO:0000259" key="6">
    <source>
        <dbReference type="PROSITE" id="PS51360"/>
    </source>
</evidence>
<feature type="region of interest" description="Disordered" evidence="5">
    <location>
        <begin position="502"/>
        <end position="537"/>
    </location>
</feature>